<dbReference type="RefSeq" id="WP_192791927.1">
    <property type="nucleotide sequence ID" value="NZ_JADBEK010000001.1"/>
</dbReference>
<evidence type="ECO:0000256" key="1">
    <source>
        <dbReference type="SAM" id="MobiDB-lite"/>
    </source>
</evidence>
<comment type="caution">
    <text evidence="2">The sequence shown here is derived from an EMBL/GenBank/DDBJ whole genome shotgun (WGS) entry which is preliminary data.</text>
</comment>
<name>A0ABR9MHJ2_9ACTN</name>
<dbReference type="Proteomes" id="UP000633509">
    <property type="component" value="Unassembled WGS sequence"/>
</dbReference>
<sequence length="74" mass="7730">MGRRLLESGDGGGDRRMDGGFERLLFGVTSVGQGAEHRDQPAQHAARPALIGSEVPFEEGDLRDGSSAMAGSMA</sequence>
<gene>
    <name evidence="2" type="ORF">H4W80_010647</name>
</gene>
<feature type="region of interest" description="Disordered" evidence="1">
    <location>
        <begin position="32"/>
        <end position="74"/>
    </location>
</feature>
<evidence type="ECO:0000313" key="3">
    <source>
        <dbReference type="Proteomes" id="UP000633509"/>
    </source>
</evidence>
<proteinExistence type="predicted"/>
<organism evidence="2 3">
    <name type="scientific">Nonomuraea angiospora</name>
    <dbReference type="NCBI Taxonomy" id="46172"/>
    <lineage>
        <taxon>Bacteria</taxon>
        <taxon>Bacillati</taxon>
        <taxon>Actinomycetota</taxon>
        <taxon>Actinomycetes</taxon>
        <taxon>Streptosporangiales</taxon>
        <taxon>Streptosporangiaceae</taxon>
        <taxon>Nonomuraea</taxon>
    </lineage>
</organism>
<keyword evidence="3" id="KW-1185">Reference proteome</keyword>
<protein>
    <submittedName>
        <fullName evidence="2">Uncharacterized protein</fullName>
    </submittedName>
</protein>
<accession>A0ABR9MHJ2</accession>
<reference evidence="2 3" key="1">
    <citation type="submission" date="2020-10" db="EMBL/GenBank/DDBJ databases">
        <title>Sequencing the genomes of 1000 actinobacteria strains.</title>
        <authorList>
            <person name="Klenk H.-P."/>
        </authorList>
    </citation>
    <scope>NUCLEOTIDE SEQUENCE [LARGE SCALE GENOMIC DNA]</scope>
    <source>
        <strain evidence="2 3">DSM 43173</strain>
    </source>
</reference>
<evidence type="ECO:0000313" key="2">
    <source>
        <dbReference type="EMBL" id="MBE1592389.1"/>
    </source>
</evidence>
<dbReference type="EMBL" id="JADBEK010000001">
    <property type="protein sequence ID" value="MBE1592389.1"/>
    <property type="molecule type" value="Genomic_DNA"/>
</dbReference>